<feature type="transmembrane region" description="Helical" evidence="6">
    <location>
        <begin position="97"/>
        <end position="115"/>
    </location>
</feature>
<evidence type="ECO:0000256" key="3">
    <source>
        <dbReference type="ARBA" id="ARBA00022989"/>
    </source>
</evidence>
<dbReference type="EMBL" id="WCSY01000008">
    <property type="protein sequence ID" value="KAB4313864.1"/>
    <property type="molecule type" value="Genomic_DNA"/>
</dbReference>
<organism evidence="9 14">
    <name type="scientific">Bacteroides thetaiotaomicron</name>
    <dbReference type="NCBI Taxonomy" id="818"/>
    <lineage>
        <taxon>Bacteria</taxon>
        <taxon>Pseudomonadati</taxon>
        <taxon>Bacteroidota</taxon>
        <taxon>Bacteroidia</taxon>
        <taxon>Bacteroidales</taxon>
        <taxon>Bacteroidaceae</taxon>
        <taxon>Bacteroides</taxon>
    </lineage>
</organism>
<dbReference type="OMA" id="NAWTHLV"/>
<evidence type="ECO:0000313" key="7">
    <source>
        <dbReference type="EMBL" id="CUO99145.1"/>
    </source>
</evidence>
<name>A0A0P0F7I8_BACT4</name>
<evidence type="ECO:0000313" key="13">
    <source>
        <dbReference type="Proteomes" id="UP000440614"/>
    </source>
</evidence>
<dbReference type="EMBL" id="CZAP01000002">
    <property type="protein sequence ID" value="CUO99145.1"/>
    <property type="molecule type" value="Genomic_DNA"/>
</dbReference>
<evidence type="ECO:0000313" key="8">
    <source>
        <dbReference type="EMBL" id="KAB4313864.1"/>
    </source>
</evidence>
<feature type="transmembrane region" description="Helical" evidence="6">
    <location>
        <begin position="208"/>
        <end position="228"/>
    </location>
</feature>
<dbReference type="Proteomes" id="UP000436858">
    <property type="component" value="Unassembled WGS sequence"/>
</dbReference>
<comment type="subcellular location">
    <subcellularLocation>
        <location evidence="1">Membrane</location>
        <topology evidence="1">Multi-pass membrane protein</topology>
    </subcellularLocation>
</comment>
<dbReference type="Pfam" id="PF03006">
    <property type="entry name" value="HlyIII"/>
    <property type="match status" value="1"/>
</dbReference>
<feature type="transmembrane region" description="Helical" evidence="6">
    <location>
        <begin position="57"/>
        <end position="76"/>
    </location>
</feature>
<protein>
    <submittedName>
        <fullName evidence="7 9">Hemolysin III</fullName>
    </submittedName>
</protein>
<evidence type="ECO:0000313" key="11">
    <source>
        <dbReference type="Proteomes" id="UP000095576"/>
    </source>
</evidence>
<keyword evidence="2 6" id="KW-0812">Transmembrane</keyword>
<evidence type="ECO:0000313" key="14">
    <source>
        <dbReference type="Proteomes" id="UP000460317"/>
    </source>
</evidence>
<dbReference type="KEGG" id="btho:Btheta7330_01064"/>
<keyword evidence="5" id="KW-0862">Zinc</keyword>
<keyword evidence="3 6" id="KW-1133">Transmembrane helix</keyword>
<evidence type="ECO:0000256" key="1">
    <source>
        <dbReference type="ARBA" id="ARBA00004141"/>
    </source>
</evidence>
<evidence type="ECO:0000313" key="9">
    <source>
        <dbReference type="EMBL" id="KAB4449588.1"/>
    </source>
</evidence>
<dbReference type="PANTHER" id="PTHR20855">
    <property type="entry name" value="ADIPOR/PROGESTIN RECEPTOR-RELATED"/>
    <property type="match status" value="1"/>
</dbReference>
<evidence type="ECO:0000256" key="4">
    <source>
        <dbReference type="ARBA" id="ARBA00023136"/>
    </source>
</evidence>
<sequence length="229" mass="25305">MYLCGSNQSRKETLENKRYNNVEEWANTLSHGAGILLGVIAGYFLLAKAAAGAEPKWAVACVTVYLFGMLSSYVSSTWYHGSRPGKLKELLRKFDHGAIYLHIAGTYTPFTLLVMRHAGGWGWGIFSFVWLSAIVGFILSFKKLKEHSNLETACYIAMGACILVAMKPLMDHLAEMGAGPAFWWLIGGGVSYIIGAVFYSLRKPYMHATFHLFCLGGSIGHIIAIWLIL</sequence>
<evidence type="ECO:0000313" key="12">
    <source>
        <dbReference type="Proteomes" id="UP000436858"/>
    </source>
</evidence>
<dbReference type="Proteomes" id="UP000095576">
    <property type="component" value="Unassembled WGS sequence"/>
</dbReference>
<dbReference type="Proteomes" id="UP000440614">
    <property type="component" value="Unassembled WGS sequence"/>
</dbReference>
<feature type="transmembrane region" description="Helical" evidence="6">
    <location>
        <begin position="121"/>
        <end position="141"/>
    </location>
</feature>
<keyword evidence="4 6" id="KW-0472">Membrane</keyword>
<reference evidence="7 11" key="1">
    <citation type="submission" date="2015-09" db="EMBL/GenBank/DDBJ databases">
        <authorList>
            <consortium name="Pathogen Informatics"/>
        </authorList>
    </citation>
    <scope>NUCLEOTIDE SEQUENCE [LARGE SCALE GENOMIC DNA]</scope>
    <source>
        <strain evidence="7 11">2789STDY5834899</strain>
    </source>
</reference>
<dbReference type="PANTHER" id="PTHR20855:SF3">
    <property type="entry name" value="LD03007P"/>
    <property type="match status" value="1"/>
</dbReference>
<dbReference type="EMBL" id="WCRY01000035">
    <property type="protein sequence ID" value="KAB4473281.1"/>
    <property type="molecule type" value="Genomic_DNA"/>
</dbReference>
<accession>A0A0P0F7I8</accession>
<dbReference type="AlphaFoldDB" id="A0A0P0F7I8"/>
<feature type="binding site" evidence="5">
    <location>
        <position position="211"/>
    </location>
    <ligand>
        <name>Zn(2+)</name>
        <dbReference type="ChEBI" id="CHEBI:29105"/>
    </ligand>
</feature>
<keyword evidence="5" id="KW-0479">Metal-binding</keyword>
<proteinExistence type="predicted"/>
<reference evidence="12 13" key="2">
    <citation type="journal article" date="2019" name="Nat. Med.">
        <title>A library of human gut bacterial isolates paired with longitudinal multiomics data enables mechanistic microbiome research.</title>
        <authorList>
            <person name="Poyet M."/>
            <person name="Groussin M."/>
            <person name="Gibbons S.M."/>
            <person name="Avila-Pacheco J."/>
            <person name="Jiang X."/>
            <person name="Kearney S.M."/>
            <person name="Perrotta A.R."/>
            <person name="Berdy B."/>
            <person name="Zhao S."/>
            <person name="Lieberman T.D."/>
            <person name="Swanson P.K."/>
            <person name="Smith M."/>
            <person name="Roesemann S."/>
            <person name="Alexander J.E."/>
            <person name="Rich S.A."/>
            <person name="Livny J."/>
            <person name="Vlamakis H."/>
            <person name="Clish C."/>
            <person name="Bullock K."/>
            <person name="Deik A."/>
            <person name="Scott J."/>
            <person name="Pierce K.A."/>
            <person name="Xavier R.J."/>
            <person name="Alm E.J."/>
        </authorList>
    </citation>
    <scope>NUCLEOTIDE SEQUENCE [LARGE SCALE GENOMIC DNA]</scope>
    <source>
        <strain evidence="10 12">BIOML-A162</strain>
        <strain evidence="9 14">BIOML-A165</strain>
        <strain evidence="8 13">BIOML-A188</strain>
    </source>
</reference>
<evidence type="ECO:0000256" key="6">
    <source>
        <dbReference type="SAM" id="Phobius"/>
    </source>
</evidence>
<gene>
    <name evidence="7" type="primary">yqfA</name>
    <name evidence="7" type="ORF">ERS852511_00769</name>
    <name evidence="10" type="ORF">GAN91_23850</name>
    <name evidence="9" type="ORF">GAN93_18385</name>
    <name evidence="8" type="ORF">GAO51_09740</name>
</gene>
<evidence type="ECO:0000256" key="5">
    <source>
        <dbReference type="PIRSR" id="PIRSR604254-1"/>
    </source>
</evidence>
<feature type="transmembrane region" description="Helical" evidence="6">
    <location>
        <begin position="25"/>
        <end position="45"/>
    </location>
</feature>
<feature type="transmembrane region" description="Helical" evidence="6">
    <location>
        <begin position="153"/>
        <end position="170"/>
    </location>
</feature>
<dbReference type="InterPro" id="IPR004254">
    <property type="entry name" value="AdipoR/HlyIII-related"/>
</dbReference>
<dbReference type="GO" id="GO:0016020">
    <property type="term" value="C:membrane"/>
    <property type="evidence" value="ECO:0007669"/>
    <property type="project" value="UniProtKB-SubCell"/>
</dbReference>
<dbReference type="Proteomes" id="UP000460317">
    <property type="component" value="Unassembled WGS sequence"/>
</dbReference>
<feature type="binding site" evidence="5">
    <location>
        <position position="80"/>
    </location>
    <ligand>
        <name>Zn(2+)</name>
        <dbReference type="ChEBI" id="CHEBI:29105"/>
    </ligand>
</feature>
<dbReference type="EMBL" id="WCSB01000020">
    <property type="protein sequence ID" value="KAB4449588.1"/>
    <property type="molecule type" value="Genomic_DNA"/>
</dbReference>
<evidence type="ECO:0000313" key="10">
    <source>
        <dbReference type="EMBL" id="KAB4473281.1"/>
    </source>
</evidence>
<evidence type="ECO:0000256" key="2">
    <source>
        <dbReference type="ARBA" id="ARBA00022692"/>
    </source>
</evidence>
<feature type="transmembrane region" description="Helical" evidence="6">
    <location>
        <begin position="182"/>
        <end position="201"/>
    </location>
</feature>
<dbReference type="PATRIC" id="fig|818.23.peg.1085"/>
<feature type="binding site" evidence="5">
    <location>
        <position position="207"/>
    </location>
    <ligand>
        <name>Zn(2+)</name>
        <dbReference type="ChEBI" id="CHEBI:29105"/>
    </ligand>
</feature>
<dbReference type="GO" id="GO:0046872">
    <property type="term" value="F:metal ion binding"/>
    <property type="evidence" value="ECO:0007669"/>
    <property type="project" value="UniProtKB-KW"/>
</dbReference>